<dbReference type="CDD" id="cd00052">
    <property type="entry name" value="EH"/>
    <property type="match status" value="2"/>
</dbReference>
<feature type="compositionally biased region" description="Pro residues" evidence="19">
    <location>
        <begin position="1292"/>
        <end position="1301"/>
    </location>
</feature>
<organism evidence="23 24">
    <name type="scientific">Pichia angusta</name>
    <name type="common">Yeast</name>
    <name type="synonym">Hansenula polymorpha</name>
    <dbReference type="NCBI Taxonomy" id="870730"/>
    <lineage>
        <taxon>Eukaryota</taxon>
        <taxon>Fungi</taxon>
        <taxon>Dikarya</taxon>
        <taxon>Ascomycota</taxon>
        <taxon>Saccharomycotina</taxon>
        <taxon>Pichiomycetes</taxon>
        <taxon>Pichiales</taxon>
        <taxon>Pichiaceae</taxon>
        <taxon>Ogataea</taxon>
    </lineage>
</organism>
<evidence type="ECO:0000259" key="22">
    <source>
        <dbReference type="PROSITE" id="PS51082"/>
    </source>
</evidence>
<evidence type="ECO:0000259" key="20">
    <source>
        <dbReference type="PROSITE" id="PS50031"/>
    </source>
</evidence>
<feature type="compositionally biased region" description="Low complexity" evidence="19">
    <location>
        <begin position="1011"/>
        <end position="1024"/>
    </location>
</feature>
<feature type="domain" description="EH" evidence="20">
    <location>
        <begin position="210"/>
        <end position="289"/>
    </location>
</feature>
<name>A0AAN6DDR6_PICAN</name>
<keyword evidence="15" id="KW-0009">Actin-binding</keyword>
<feature type="compositionally biased region" description="Low complexity" evidence="19">
    <location>
        <begin position="1031"/>
        <end position="1042"/>
    </location>
</feature>
<feature type="compositionally biased region" description="Low complexity" evidence="19">
    <location>
        <begin position="1144"/>
        <end position="1166"/>
    </location>
</feature>
<evidence type="ECO:0000256" key="13">
    <source>
        <dbReference type="ARBA" id="ARBA00023054"/>
    </source>
</evidence>
<feature type="region of interest" description="Disordered" evidence="19">
    <location>
        <begin position="1"/>
        <end position="108"/>
    </location>
</feature>
<feature type="compositionally biased region" description="Pro residues" evidence="19">
    <location>
        <begin position="1309"/>
        <end position="1327"/>
    </location>
</feature>
<feature type="compositionally biased region" description="Polar residues" evidence="19">
    <location>
        <begin position="1"/>
        <end position="10"/>
    </location>
</feature>
<dbReference type="GO" id="GO:0016197">
    <property type="term" value="P:endosomal transport"/>
    <property type="evidence" value="ECO:0007669"/>
    <property type="project" value="TreeGrafter"/>
</dbReference>
<evidence type="ECO:0000259" key="21">
    <source>
        <dbReference type="PROSITE" id="PS50222"/>
    </source>
</evidence>
<evidence type="ECO:0000256" key="1">
    <source>
        <dbReference type="ARBA" id="ARBA00004125"/>
    </source>
</evidence>
<feature type="compositionally biased region" description="Polar residues" evidence="19">
    <location>
        <begin position="1250"/>
        <end position="1266"/>
    </location>
</feature>
<feature type="domain" description="EF-hand" evidence="21">
    <location>
        <begin position="243"/>
        <end position="278"/>
    </location>
</feature>
<dbReference type="GO" id="GO:0005509">
    <property type="term" value="F:calcium ion binding"/>
    <property type="evidence" value="ECO:0007669"/>
    <property type="project" value="InterPro"/>
</dbReference>
<dbReference type="GO" id="GO:0003779">
    <property type="term" value="F:actin binding"/>
    <property type="evidence" value="ECO:0007669"/>
    <property type="project" value="UniProtKB-KW"/>
</dbReference>
<evidence type="ECO:0000256" key="2">
    <source>
        <dbReference type="ARBA" id="ARBA00004134"/>
    </source>
</evidence>
<evidence type="ECO:0000313" key="23">
    <source>
        <dbReference type="EMBL" id="KAG7817202.1"/>
    </source>
</evidence>
<proteinExistence type="inferred from homology"/>
<dbReference type="GO" id="GO:0005886">
    <property type="term" value="C:plasma membrane"/>
    <property type="evidence" value="ECO:0007669"/>
    <property type="project" value="UniProtKB-SubCell"/>
</dbReference>
<dbReference type="PROSITE" id="PS50031">
    <property type="entry name" value="EH"/>
    <property type="match status" value="2"/>
</dbReference>
<evidence type="ECO:0000256" key="8">
    <source>
        <dbReference type="ARBA" id="ARBA00022475"/>
    </source>
</evidence>
<evidence type="ECO:0000256" key="10">
    <source>
        <dbReference type="ARBA" id="ARBA00022583"/>
    </source>
</evidence>
<dbReference type="InterPro" id="IPR000261">
    <property type="entry name" value="EH_dom"/>
</dbReference>
<evidence type="ECO:0000256" key="15">
    <source>
        <dbReference type="ARBA" id="ARBA00023203"/>
    </source>
</evidence>
<evidence type="ECO:0000256" key="3">
    <source>
        <dbReference type="ARBA" id="ARBA00004413"/>
    </source>
</evidence>
<feature type="compositionally biased region" description="Low complexity" evidence="19">
    <location>
        <begin position="654"/>
        <end position="666"/>
    </location>
</feature>
<dbReference type="SMART" id="SM00027">
    <property type="entry name" value="EH"/>
    <property type="match status" value="2"/>
</dbReference>
<dbReference type="PROSITE" id="PS51082">
    <property type="entry name" value="WH2"/>
    <property type="match status" value="1"/>
</dbReference>
<evidence type="ECO:0000256" key="7">
    <source>
        <dbReference type="ARBA" id="ARBA00020728"/>
    </source>
</evidence>
<evidence type="ECO:0000256" key="11">
    <source>
        <dbReference type="ARBA" id="ARBA00022737"/>
    </source>
</evidence>
<feature type="coiled-coil region" evidence="18">
    <location>
        <begin position="735"/>
        <end position="783"/>
    </location>
</feature>
<keyword evidence="11" id="KW-0677">Repeat</keyword>
<dbReference type="Gene3D" id="1.10.238.10">
    <property type="entry name" value="EF-hand"/>
    <property type="match status" value="2"/>
</dbReference>
<feature type="compositionally biased region" description="Basic and acidic residues" evidence="19">
    <location>
        <begin position="987"/>
        <end position="998"/>
    </location>
</feature>
<feature type="compositionally biased region" description="Low complexity" evidence="19">
    <location>
        <begin position="1281"/>
        <end position="1291"/>
    </location>
</feature>
<dbReference type="GO" id="GO:0030479">
    <property type="term" value="C:actin cortical patch"/>
    <property type="evidence" value="ECO:0007669"/>
    <property type="project" value="UniProtKB-SubCell"/>
</dbReference>
<comment type="caution">
    <text evidence="23">The sequence shown here is derived from an EMBL/GenBank/DDBJ whole genome shotgun (WGS) entry which is preliminary data.</text>
</comment>
<feature type="compositionally biased region" description="Low complexity" evidence="19">
    <location>
        <begin position="64"/>
        <end position="108"/>
    </location>
</feature>
<dbReference type="GO" id="GO:0006897">
    <property type="term" value="P:endocytosis"/>
    <property type="evidence" value="ECO:0007669"/>
    <property type="project" value="UniProtKB-KW"/>
</dbReference>
<evidence type="ECO:0000256" key="19">
    <source>
        <dbReference type="SAM" id="MobiDB-lite"/>
    </source>
</evidence>
<feature type="compositionally biased region" description="Low complexity" evidence="19">
    <location>
        <begin position="25"/>
        <end position="50"/>
    </location>
</feature>
<dbReference type="InterPro" id="IPR003124">
    <property type="entry name" value="WH2_dom"/>
</dbReference>
<dbReference type="Pfam" id="PF08226">
    <property type="entry name" value="DUF1720"/>
    <property type="match status" value="1"/>
</dbReference>
<feature type="compositionally biased region" description="Basic and acidic residues" evidence="19">
    <location>
        <begin position="1197"/>
        <end position="1214"/>
    </location>
</feature>
<dbReference type="SMART" id="SM00054">
    <property type="entry name" value="EFh"/>
    <property type="match status" value="3"/>
</dbReference>
<evidence type="ECO:0000256" key="5">
    <source>
        <dbReference type="ARBA" id="ARBA00011159"/>
    </source>
</evidence>
<dbReference type="InterPro" id="IPR013182">
    <property type="entry name" value="DUF1720"/>
</dbReference>
<evidence type="ECO:0000256" key="18">
    <source>
        <dbReference type="SAM" id="Coils"/>
    </source>
</evidence>
<comment type="subunit">
    <text evidence="5">Component of the PAN1 actin cytoskeleton-regulatory complex.</text>
</comment>
<comment type="similarity">
    <text evidence="4">Belongs to the PAN1 family.</text>
</comment>
<evidence type="ECO:0000256" key="17">
    <source>
        <dbReference type="ARBA" id="ARBA00025194"/>
    </source>
</evidence>
<reference evidence="23" key="1">
    <citation type="journal article" date="2021" name="G3 (Bethesda)">
        <title>Genomic diversity, chromosomal rearrangements, and interspecies hybridization in the ogataea polymorpha species complex.</title>
        <authorList>
            <person name="Hanson S.J."/>
            <person name="Cinneide E.O."/>
            <person name="Salzberg L.I."/>
            <person name="Wolfe K.H."/>
            <person name="McGowan J."/>
            <person name="Fitzpatrick D.A."/>
            <person name="Matlin K."/>
        </authorList>
    </citation>
    <scope>NUCLEOTIDE SEQUENCE</scope>
    <source>
        <strain evidence="23">61-244</strain>
    </source>
</reference>
<dbReference type="PANTHER" id="PTHR11216">
    <property type="entry name" value="EH DOMAIN"/>
    <property type="match status" value="1"/>
</dbReference>
<accession>A0AAN6DDR6</accession>
<dbReference type="GeneID" id="66127988"/>
<dbReference type="PROSITE" id="PS50222">
    <property type="entry name" value="EF_HAND_2"/>
    <property type="match status" value="2"/>
</dbReference>
<feature type="region of interest" description="Disordered" evidence="19">
    <location>
        <begin position="938"/>
        <end position="1410"/>
    </location>
</feature>
<feature type="compositionally biased region" description="Acidic residues" evidence="19">
    <location>
        <begin position="1217"/>
        <end position="1231"/>
    </location>
</feature>
<dbReference type="InterPro" id="IPR002048">
    <property type="entry name" value="EF_hand_dom"/>
</dbReference>
<dbReference type="FunFam" id="1.10.238.10:FF:000349">
    <property type="entry name" value="Actin cytoskeleton-regulatory complex protein PAN1"/>
    <property type="match status" value="1"/>
</dbReference>
<keyword evidence="10" id="KW-0254">Endocytosis</keyword>
<dbReference type="GO" id="GO:0010008">
    <property type="term" value="C:endosome membrane"/>
    <property type="evidence" value="ECO:0007669"/>
    <property type="project" value="UniProtKB-SubCell"/>
</dbReference>
<dbReference type="EMBL" id="JAHLUX010000008">
    <property type="protein sequence ID" value="KAG7817202.1"/>
    <property type="molecule type" value="Genomic_DNA"/>
</dbReference>
<keyword evidence="13 18" id="KW-0175">Coiled coil</keyword>
<keyword evidence="16" id="KW-0206">Cytoskeleton</keyword>
<keyword evidence="14" id="KW-0472">Membrane</keyword>
<gene>
    <name evidence="23" type="ORF">KL928_003937</name>
</gene>
<feature type="compositionally biased region" description="Acidic residues" evidence="19">
    <location>
        <begin position="1062"/>
        <end position="1071"/>
    </location>
</feature>
<feature type="domain" description="WH2" evidence="22">
    <location>
        <begin position="1413"/>
        <end position="1430"/>
    </location>
</feature>
<feature type="domain" description="EF-hand" evidence="21">
    <location>
        <begin position="582"/>
        <end position="617"/>
    </location>
</feature>
<protein>
    <recommendedName>
        <fullName evidence="6">Actin cytoskeleton-regulatory complex protein PAN1</fullName>
    </recommendedName>
    <alternativeName>
        <fullName evidence="7">Actin cytoskeleton-regulatory complex protein pan1</fullName>
    </alternativeName>
</protein>
<comment type="subcellular location">
    <subcellularLocation>
        <location evidence="3">Cell membrane</location>
        <topology evidence="3">Peripheral membrane protein</topology>
        <orientation evidence="3">Cytoplasmic side</orientation>
    </subcellularLocation>
    <subcellularLocation>
        <location evidence="2">Cytoplasm</location>
        <location evidence="2">Cytoskeleton</location>
        <location evidence="2">Actin patch</location>
    </subcellularLocation>
    <subcellularLocation>
        <location evidence="1">Endosome membrane</location>
        <topology evidence="1">Peripheral membrane protein</topology>
        <orientation evidence="1">Cytoplasmic side</orientation>
    </subcellularLocation>
</comment>
<comment type="function">
    <text evidence="17">Component of the PAN1 actin cytoskeleton-regulatory complex required for the internalization of endosomes during actin-coupled endocytosis. The complex links the site of endocytosis to the cell membrane-associated actin cytoskeleton. Mediates uptake of external molecules and vacuolar degradation of plasma membrane proteins. Plays a role in the proper organization of the cell membrane-associated actin cytoskeleton and promotes its destabilization.</text>
</comment>
<keyword evidence="9" id="KW-0963">Cytoplasm</keyword>
<feature type="compositionally biased region" description="Polar residues" evidence="19">
    <location>
        <begin position="54"/>
        <end position="63"/>
    </location>
</feature>
<evidence type="ECO:0000256" key="16">
    <source>
        <dbReference type="ARBA" id="ARBA00023212"/>
    </source>
</evidence>
<keyword evidence="8" id="KW-1003">Cell membrane</keyword>
<evidence type="ECO:0000256" key="4">
    <source>
        <dbReference type="ARBA" id="ARBA00009351"/>
    </source>
</evidence>
<keyword evidence="12" id="KW-0967">Endosome</keyword>
<dbReference type="RefSeq" id="XP_043058631.1">
    <property type="nucleotide sequence ID" value="XM_043204579.1"/>
</dbReference>
<dbReference type="PANTHER" id="PTHR11216:SF173">
    <property type="entry name" value="ACTIN CYTOSKELETON-REGULATORY COMPLEX PROTEIN PAN1"/>
    <property type="match status" value="1"/>
</dbReference>
<dbReference type="SUPFAM" id="SSF47473">
    <property type="entry name" value="EF-hand"/>
    <property type="match status" value="2"/>
</dbReference>
<evidence type="ECO:0000256" key="14">
    <source>
        <dbReference type="ARBA" id="ARBA00023136"/>
    </source>
</evidence>
<evidence type="ECO:0000256" key="12">
    <source>
        <dbReference type="ARBA" id="ARBA00022753"/>
    </source>
</evidence>
<feature type="region of interest" description="Disordered" evidence="19">
    <location>
        <begin position="652"/>
        <end position="673"/>
    </location>
</feature>
<feature type="compositionally biased region" description="Basic and acidic residues" evidence="19">
    <location>
        <begin position="1072"/>
        <end position="1122"/>
    </location>
</feature>
<feature type="domain" description="EH" evidence="20">
    <location>
        <begin position="549"/>
        <end position="638"/>
    </location>
</feature>
<dbReference type="InterPro" id="IPR011992">
    <property type="entry name" value="EF-hand-dom_pair"/>
</dbReference>
<evidence type="ECO:0000313" key="24">
    <source>
        <dbReference type="Proteomes" id="UP001196530"/>
    </source>
</evidence>
<feature type="compositionally biased region" description="Polar residues" evidence="19">
    <location>
        <begin position="963"/>
        <end position="976"/>
    </location>
</feature>
<evidence type="ECO:0000256" key="9">
    <source>
        <dbReference type="ARBA" id="ARBA00022490"/>
    </source>
</evidence>
<evidence type="ECO:0000256" key="6">
    <source>
        <dbReference type="ARBA" id="ARBA00015110"/>
    </source>
</evidence>
<dbReference type="Pfam" id="PF12763">
    <property type="entry name" value="EH"/>
    <property type="match status" value="2"/>
</dbReference>
<feature type="compositionally biased region" description="Pro residues" evidence="19">
    <location>
        <begin position="1360"/>
        <end position="1398"/>
    </location>
</feature>
<feature type="region of interest" description="Disordered" evidence="19">
    <location>
        <begin position="168"/>
        <end position="189"/>
    </location>
</feature>
<sequence>MYPYGNQQYGSGYPQATGYNNWSSQQQPTGAPQQQQQQQQYMQPSLQTQPTGFGFQSQATGWNQQPQWNSQFQPQQQQQTQQSWQFQQPQQPQQQAQQQPQQQSYQRQDFQPGFQGRLQPMATQATGYQPSLATQQTGFQPLTATQTGFQPQTSFGGSQQIQNNWQSQTGASALQPQQTGFTSSLVTSSENENKDIKIPNIRLSFITAKEQERFEHVFRVNVPKGENSIDGQTAKKIMMQSGLSATKLADIWALADTTRSGRLLFPEFALALHLCNIAAKGEQVPYELPLKIKNEVSSFVDAINFSVNDAAPQQSFNQMLFSQPTGVQSFPQTSFQSQPLQSQATGLRPQQTGFGMQAGIQPQQTQGTFGLQPQRTGFTQQQTGLQPQRTGFNLQSQQTGFNLQPQQTGFGMQPQQTGAPLQAQKTGTFIPLTAQQTSGLVPVGPQSTGGLVQQRTGGFAPSQTGLLPQTTGINPQPTGLMPQPTGLTAMPTGKPGQWGFVSAPTGGLPGLDMMQSHFMPNASSQTQHLTNAMGGNAASNVTWAITKQEKLIYDNIFKKWDTDRKGYVEGSTAITVFGKSGLNRQELEKIWTLADSGNRGKLNKDEFAVAMHLIYRRLNGFDIPEVLPPELVPPSSKLLLESMNQIKGKLMEDSISSRPKPISSSSTFDGTRYKNNDDAIGYVSNARHRSSKKKPDEKTDNQLTIEDLRKKVHEKKILLDAIDAADEDVANDYGKQKTVNEINMLKVKIRAAQDKLNAAGQDAGSAIQEKQRLSKELTRLTDRVPKLVSELGSIDEQIKNAKVEIARLKIHKENPSGIQIKGTGRNGEVTEADKRIAKQKAALQAKMAALTGKPAPNLDQFEANEARLSQDIDRISNETQQQQTMIKDIAGSINELVNDISGSLRLTNSAQVGYSKWELGNDIQSSDVKAFISELNASKPAPKPKEPQQPAMHTPSVAPAMQESVSRSSTPSQSADSLEARAQQFKEQARRKMEEKLAKLGIKGSLKRSDASVPDPASAAPAPVETKQETPAEPAKPSAPKQAPAPPAPRQVSNSHPAKEDDSSDDDDAEEQELKRLIAEKKAMEAKERERKLKKKQDREARLAKLRAEMEELKKKEAHSESSDEDELADSQADQKDVPPPAAAEPSKAPEPVSAASVSSAHSNNPFSKMTAPVEEPKPKSNNPFFKPQLTSESSYDADRLKAQREAQRGKSLSDDGWSDSDKEDEDEDEMPAASKQAELASMLFGGGVKSSSSTVNEYSTPQPEQQKPDEQTEDTQSSSPTTAETVKETVPPVPAAPPVEKPIAAEMPPVPAAPPIPAAPPAPPAPVSSAESDSSENDSFEEAPAAPDSPDGSLAMEAPPVPSAPAPPAPVEAPPIPAAIPPPPPPAPAPPAPPAPAPANGTANGAVSGTAPISALLGEITLGKQLRKVDDSQKHIVEGGTVGKVLD</sequence>
<dbReference type="Proteomes" id="UP001196530">
    <property type="component" value="Unassembled WGS sequence"/>
</dbReference>